<dbReference type="EMBL" id="CM004466">
    <property type="protein sequence ID" value="OCU01973.1"/>
    <property type="molecule type" value="Genomic_DNA"/>
</dbReference>
<protein>
    <submittedName>
        <fullName evidence="1">Uncharacterized protein</fullName>
    </submittedName>
</protein>
<sequence length="40" mass="4198">SQDDVGGLIETVDQVIGHMAVNLQENQSDIVTLEGKSSVA</sequence>
<reference evidence="2" key="1">
    <citation type="journal article" date="2016" name="Nature">
        <title>Genome evolution in the allotetraploid frog Xenopus laevis.</title>
        <authorList>
            <person name="Session A.M."/>
            <person name="Uno Y."/>
            <person name="Kwon T."/>
            <person name="Chapman J.A."/>
            <person name="Toyoda A."/>
            <person name="Takahashi S."/>
            <person name="Fukui A."/>
            <person name="Hikosaka A."/>
            <person name="Suzuki A."/>
            <person name="Kondo M."/>
            <person name="van Heeringen S.J."/>
            <person name="Quigley I."/>
            <person name="Heinz S."/>
            <person name="Ogino H."/>
            <person name="Ochi H."/>
            <person name="Hellsten U."/>
            <person name="Lyons J.B."/>
            <person name="Simakov O."/>
            <person name="Putnam N."/>
            <person name="Stites J."/>
            <person name="Kuroki Y."/>
            <person name="Tanaka T."/>
            <person name="Michiue T."/>
            <person name="Watanabe M."/>
            <person name="Bogdanovic O."/>
            <person name="Lister R."/>
            <person name="Georgiou G."/>
            <person name="Paranjpe S.S."/>
            <person name="van Kruijsbergen I."/>
            <person name="Shu S."/>
            <person name="Carlson J."/>
            <person name="Kinoshita T."/>
            <person name="Ohta Y."/>
            <person name="Mawaribuchi S."/>
            <person name="Jenkins J."/>
            <person name="Grimwood J."/>
            <person name="Schmutz J."/>
            <person name="Mitros T."/>
            <person name="Mozaffari S.V."/>
            <person name="Suzuki Y."/>
            <person name="Haramoto Y."/>
            <person name="Yamamoto T.S."/>
            <person name="Takagi C."/>
            <person name="Heald R."/>
            <person name="Miller K."/>
            <person name="Haudenschild C."/>
            <person name="Kitzman J."/>
            <person name="Nakayama T."/>
            <person name="Izutsu Y."/>
            <person name="Robert J."/>
            <person name="Fortriede J."/>
            <person name="Burns K."/>
            <person name="Lotay V."/>
            <person name="Karimi K."/>
            <person name="Yasuoka Y."/>
            <person name="Dichmann D.S."/>
            <person name="Flajnik M.F."/>
            <person name="Houston D.W."/>
            <person name="Shendure J."/>
            <person name="DuPasquier L."/>
            <person name="Vize P.D."/>
            <person name="Zorn A.M."/>
            <person name="Ito M."/>
            <person name="Marcotte E.M."/>
            <person name="Wallingford J.B."/>
            <person name="Ito Y."/>
            <person name="Asashima M."/>
            <person name="Ueno N."/>
            <person name="Matsuda Y."/>
            <person name="Veenstra G.J."/>
            <person name="Fujiyama A."/>
            <person name="Harland R.M."/>
            <person name="Taira M."/>
            <person name="Rokhsar D.S."/>
        </authorList>
    </citation>
    <scope>NUCLEOTIDE SEQUENCE [LARGE SCALE GENOMIC DNA]</scope>
    <source>
        <strain evidence="2">J</strain>
    </source>
</reference>
<gene>
    <name evidence="1" type="ORF">XELAEV_1800773919mg</name>
</gene>
<accession>A0A974I4R7</accession>
<feature type="non-terminal residue" evidence="1">
    <location>
        <position position="40"/>
    </location>
</feature>
<evidence type="ECO:0000313" key="1">
    <source>
        <dbReference type="EMBL" id="OCU01973.1"/>
    </source>
</evidence>
<evidence type="ECO:0000313" key="2">
    <source>
        <dbReference type="Proteomes" id="UP000694892"/>
    </source>
</evidence>
<proteinExistence type="predicted"/>
<organism evidence="1 2">
    <name type="scientific">Xenopus laevis</name>
    <name type="common">African clawed frog</name>
    <dbReference type="NCBI Taxonomy" id="8355"/>
    <lineage>
        <taxon>Eukaryota</taxon>
        <taxon>Metazoa</taxon>
        <taxon>Chordata</taxon>
        <taxon>Craniata</taxon>
        <taxon>Vertebrata</taxon>
        <taxon>Euteleostomi</taxon>
        <taxon>Amphibia</taxon>
        <taxon>Batrachia</taxon>
        <taxon>Anura</taxon>
        <taxon>Pipoidea</taxon>
        <taxon>Pipidae</taxon>
        <taxon>Xenopodinae</taxon>
        <taxon>Xenopus</taxon>
        <taxon>Xenopus</taxon>
    </lineage>
</organism>
<dbReference type="Proteomes" id="UP000694892">
    <property type="component" value="Chromosome 1L"/>
</dbReference>
<name>A0A974I4R7_XENLA</name>
<feature type="non-terminal residue" evidence="1">
    <location>
        <position position="1"/>
    </location>
</feature>
<dbReference type="AlphaFoldDB" id="A0A974I4R7"/>